<organism evidence="2 3">
    <name type="scientific">Thalassotalea marina</name>
    <dbReference type="NCBI Taxonomy" id="1673741"/>
    <lineage>
        <taxon>Bacteria</taxon>
        <taxon>Pseudomonadati</taxon>
        <taxon>Pseudomonadota</taxon>
        <taxon>Gammaproteobacteria</taxon>
        <taxon>Alteromonadales</taxon>
        <taxon>Colwelliaceae</taxon>
        <taxon>Thalassotalea</taxon>
    </lineage>
</organism>
<dbReference type="Proteomes" id="UP000623842">
    <property type="component" value="Unassembled WGS sequence"/>
</dbReference>
<keyword evidence="3" id="KW-1185">Reference proteome</keyword>
<proteinExistence type="predicted"/>
<name>A0A919EMI7_9GAMM</name>
<reference evidence="2" key="2">
    <citation type="submission" date="2020-09" db="EMBL/GenBank/DDBJ databases">
        <authorList>
            <person name="Sun Q."/>
            <person name="Kim S."/>
        </authorList>
    </citation>
    <scope>NUCLEOTIDE SEQUENCE</scope>
    <source>
        <strain evidence="2">KCTC 42731</strain>
    </source>
</reference>
<feature type="domain" description="Chalcone isomerase" evidence="1">
    <location>
        <begin position="45"/>
        <end position="174"/>
    </location>
</feature>
<evidence type="ECO:0000313" key="3">
    <source>
        <dbReference type="Proteomes" id="UP000623842"/>
    </source>
</evidence>
<dbReference type="AlphaFoldDB" id="A0A919EMI7"/>
<evidence type="ECO:0000313" key="2">
    <source>
        <dbReference type="EMBL" id="GHG03094.1"/>
    </source>
</evidence>
<dbReference type="EMBL" id="BNCK01000009">
    <property type="protein sequence ID" value="GHG03094.1"/>
    <property type="molecule type" value="Genomic_DNA"/>
</dbReference>
<dbReference type="InterPro" id="IPR016087">
    <property type="entry name" value="Chalcone_isomerase"/>
</dbReference>
<gene>
    <name evidence="2" type="ORF">GCM10017161_35250</name>
</gene>
<comment type="caution">
    <text evidence="2">The sequence shown here is derived from an EMBL/GenBank/DDBJ whole genome shotgun (WGS) entry which is preliminary data.</text>
</comment>
<reference evidence="2" key="1">
    <citation type="journal article" date="2014" name="Int. J. Syst. Evol. Microbiol.">
        <title>Complete genome sequence of Corynebacterium casei LMG S-19264T (=DSM 44701T), isolated from a smear-ripened cheese.</title>
        <authorList>
            <consortium name="US DOE Joint Genome Institute (JGI-PGF)"/>
            <person name="Walter F."/>
            <person name="Albersmeier A."/>
            <person name="Kalinowski J."/>
            <person name="Ruckert C."/>
        </authorList>
    </citation>
    <scope>NUCLEOTIDE SEQUENCE</scope>
    <source>
        <strain evidence="2">KCTC 42731</strain>
    </source>
</reference>
<sequence>MLQFIKHLVLICVISVTPAHSKSLHYQYNEIISQVKSVGSAKFSMLFWDIYQSTLYTATGRYEQGIINQPILFNIKYLRDIKADDLIEKTAEQWRHIGVLENKFSPFIPQLKAIWPNINQGDSLSLYVKDGVSYFYCNEKPIGQINDENFGPMFLDIWLSSKTSQPKLRKQLIGEAS</sequence>
<accession>A0A919EMI7</accession>
<dbReference type="RefSeq" id="WP_189773399.1">
    <property type="nucleotide sequence ID" value="NZ_BNCK01000009.1"/>
</dbReference>
<dbReference type="Pfam" id="PF16036">
    <property type="entry name" value="Chalcone_3"/>
    <property type="match status" value="1"/>
</dbReference>
<evidence type="ECO:0000259" key="1">
    <source>
        <dbReference type="Pfam" id="PF16036"/>
    </source>
</evidence>
<protein>
    <recommendedName>
        <fullName evidence="1">Chalcone isomerase domain-containing protein</fullName>
    </recommendedName>
</protein>